<sequence>MDKTAVVKAGAVASASLCALFGGVVLAQYIFTKKKRAGRKTKIIEMMPEFEKNTVHIKDPERVEEVICSFIKGGAAKLQIITDFDMTLSRFSNNGKRCPTCHNIIDNCKLITEDCRKKLLQLKEKYYPIEIDPHLTMEEKYPFMVEWYFKSHTLLVEQRLQKDKLPEVVRESDVCLREGYEQFFDRLQEHNVPVFIFSAGLGDILEEIIRQAGVYHPNVKVVSNFMDFDENGVLRGFKGDLIHVYNKHDGALRNTEYFKQLKDNCNILLLGDSLGDLNMADGVPNVENMLKIGFLNDKVEERLEKYMDSYDIVLTRQDSHIFVEVSRMSLFKARDWWSAALGEGEEFDQGCLCVGDVDNSGSGYDKIVVGSYMGMLRIFAPHPATPGETSQADDQLLEVQLRDPIIQVEVGKFVSCSDLLHLAVLHPRKLSVYSVTGTAGNVEHGVQYQLRLVYEHNLQRTACNMTYGPFGGVTGHHFICIQSMDGMLMFFEQESYAFGRFLPGFLLPGPLSYCARTDTFITVSSTRQVESYKYETLAVATDADTRQDTEQQKKGAGKRLMADWTLVLGEQALDICIPSSPSVSSIFILGERNLYCLKDNGQIRFMKKLEYNPSCFLPYASVTEGTANTLLGNHNNMLLVYQDVTLKWAAQLQCVPVAVRVANFQELKGLVVTLSGEGHLQCSYMGTDPSFFMAPKVEAREVNYEEVEAEMKTLQKVIREASKTQDILPKTDAEEELVVTAAVSANVDAVSQAVIPEINSVPVPSITVKVTVKTRAAVQSPKLTVCVPPPLSVTQDQFVLDSMAPGSTQVVEFSAFLNGQYPPADLGGDVAVSYGTPTGVPRVAQCKFSLPLRLVCCSSSPSKSAKYKITVDTNKPPVNLNEVFPDFLEKCEDKEGNALAFQLLAGSTVTVLASKTSQRYRIQSETFEDIWLVAKELVQRFDKHFAKQGVKDFRNSFSGPIPLPEYFETVDHHFQLRVSADKYQDLLSERAVQFRAIQRRLLTRFKDKTPAPLQNLDTLMEGTYRQVIALADAAEENRAALCQAFTRLRSATHLLILLISLWQGLGAEQTAILEATLLPLLQDTPQLGWEESVDAAVSHLLRTCLSRSPKDQAMSLSTSQLTMPKDTARLKKHITLLCDRMGKGGRLSLSSEANVPTPVIMPGGCEPIAELDQEEPAAEQEPVAKFVKKRQPSRKIKVKTDSPAKDSGKESTKESAKESGKPSKESGKVTKEKESGKTAKESGKDSTKESAKESVKESAKDSTKESVKDSGKDSAKESGKAAKVSRKSSVKVKEKKKEPEATDG</sequence>
<dbReference type="InterPro" id="IPR036412">
    <property type="entry name" value="HAD-like_sf"/>
</dbReference>
<evidence type="ECO:0000256" key="3">
    <source>
        <dbReference type="ARBA" id="ARBA00012643"/>
    </source>
</evidence>
<dbReference type="EMBL" id="JAFDVH010000010">
    <property type="protein sequence ID" value="KAG7469897.1"/>
    <property type="molecule type" value="Genomic_DNA"/>
</dbReference>
<dbReference type="Pfam" id="PF14727">
    <property type="entry name" value="PHTB1_N"/>
    <property type="match status" value="1"/>
</dbReference>
<dbReference type="CDD" id="cd07504">
    <property type="entry name" value="HAD_5NT"/>
    <property type="match status" value="1"/>
</dbReference>
<keyword evidence="17" id="KW-1185">Reference proteome</keyword>
<keyword evidence="4" id="KW-0479">Metal-binding</keyword>
<dbReference type="GO" id="GO:0016020">
    <property type="term" value="C:membrane"/>
    <property type="evidence" value="ECO:0007669"/>
    <property type="project" value="TreeGrafter"/>
</dbReference>
<dbReference type="GO" id="GO:0005737">
    <property type="term" value="C:cytoplasm"/>
    <property type="evidence" value="ECO:0007669"/>
    <property type="project" value="InterPro"/>
</dbReference>
<dbReference type="GO" id="GO:0009117">
    <property type="term" value="P:nucleotide metabolic process"/>
    <property type="evidence" value="ECO:0007669"/>
    <property type="project" value="UniProtKB-KW"/>
</dbReference>
<dbReference type="InterPro" id="IPR028074">
    <property type="entry name" value="PHTB1_GAE_dom"/>
</dbReference>
<dbReference type="EC" id="3.1.3.5" evidence="3"/>
<dbReference type="InterPro" id="IPR026511">
    <property type="entry name" value="PTHB1"/>
</dbReference>
<evidence type="ECO:0000313" key="16">
    <source>
        <dbReference type="EMBL" id="KAG7469897.1"/>
    </source>
</evidence>
<dbReference type="PANTHER" id="PTHR20991">
    <property type="entry name" value="PARATHYROID HORMONE-RESPONSIVE B1 GENE"/>
    <property type="match status" value="1"/>
</dbReference>
<feature type="domain" description="PTHB1 N-terminal" evidence="11">
    <location>
        <begin position="328"/>
        <end position="689"/>
    </location>
</feature>
<accession>A0A9D3PW17</accession>
<evidence type="ECO:0000256" key="2">
    <source>
        <dbReference type="ARBA" id="ARBA00008389"/>
    </source>
</evidence>
<dbReference type="Pfam" id="PF23338">
    <property type="entry name" value="PTHB1_hp"/>
    <property type="match status" value="1"/>
</dbReference>
<comment type="caution">
    <text evidence="16">The sequence shown here is derived from an EMBL/GenBank/DDBJ whole genome shotgun (WGS) entry which is preliminary data.</text>
</comment>
<dbReference type="InterPro" id="IPR055363">
    <property type="entry name" value="PTHB1_hp_dom"/>
</dbReference>
<feature type="compositionally biased region" description="Basic and acidic residues" evidence="10">
    <location>
        <begin position="1198"/>
        <end position="1280"/>
    </location>
</feature>
<dbReference type="InterPro" id="IPR055362">
    <property type="entry name" value="PTHB1_pf_dom"/>
</dbReference>
<evidence type="ECO:0000256" key="8">
    <source>
        <dbReference type="ARBA" id="ARBA00023080"/>
    </source>
</evidence>
<evidence type="ECO:0000259" key="15">
    <source>
        <dbReference type="Pfam" id="PF23339"/>
    </source>
</evidence>
<feature type="region of interest" description="Disordered" evidence="10">
    <location>
        <begin position="1174"/>
        <end position="1304"/>
    </location>
</feature>
<dbReference type="GO" id="GO:0000287">
    <property type="term" value="F:magnesium ion binding"/>
    <property type="evidence" value="ECO:0007669"/>
    <property type="project" value="InterPro"/>
</dbReference>
<dbReference type="SUPFAM" id="SSF56784">
    <property type="entry name" value="HAD-like"/>
    <property type="match status" value="1"/>
</dbReference>
<comment type="similarity">
    <text evidence="2">Belongs to the pyrimidine 5'-nucleotidase family.</text>
</comment>
<organism evidence="16 17">
    <name type="scientific">Megalops atlanticus</name>
    <name type="common">Tarpon</name>
    <name type="synonym">Clupea gigantea</name>
    <dbReference type="NCBI Taxonomy" id="7932"/>
    <lineage>
        <taxon>Eukaryota</taxon>
        <taxon>Metazoa</taxon>
        <taxon>Chordata</taxon>
        <taxon>Craniata</taxon>
        <taxon>Vertebrata</taxon>
        <taxon>Euteleostomi</taxon>
        <taxon>Actinopterygii</taxon>
        <taxon>Neopterygii</taxon>
        <taxon>Teleostei</taxon>
        <taxon>Elopiformes</taxon>
        <taxon>Megalopidae</taxon>
        <taxon>Megalops</taxon>
    </lineage>
</organism>
<feature type="domain" description="PTHB1 hairpin" evidence="14">
    <location>
        <begin position="960"/>
        <end position="1063"/>
    </location>
</feature>
<feature type="compositionally biased region" description="Basic residues" evidence="10">
    <location>
        <begin position="1186"/>
        <end position="1197"/>
    </location>
</feature>
<evidence type="ECO:0000259" key="11">
    <source>
        <dbReference type="Pfam" id="PF14727"/>
    </source>
</evidence>
<evidence type="ECO:0000256" key="6">
    <source>
        <dbReference type="ARBA" id="ARBA00022801"/>
    </source>
</evidence>
<dbReference type="FunFam" id="3.40.50.1000:FF:000032">
    <property type="entry name" value="Cytosolic 5-nucleotidase 3-like"/>
    <property type="match status" value="1"/>
</dbReference>
<dbReference type="GO" id="GO:0034464">
    <property type="term" value="C:BBSome"/>
    <property type="evidence" value="ECO:0007669"/>
    <property type="project" value="InterPro"/>
</dbReference>
<dbReference type="Gene3D" id="3.40.50.1000">
    <property type="entry name" value="HAD superfamily/HAD-like"/>
    <property type="match status" value="1"/>
</dbReference>
<evidence type="ECO:0000256" key="1">
    <source>
        <dbReference type="ARBA" id="ARBA00000815"/>
    </source>
</evidence>
<dbReference type="FunFam" id="1.10.150.340:FF:000001">
    <property type="entry name" value="Cytosolic 5-nucleotidase 3-like"/>
    <property type="match status" value="1"/>
</dbReference>
<evidence type="ECO:0000259" key="14">
    <source>
        <dbReference type="Pfam" id="PF23338"/>
    </source>
</evidence>
<dbReference type="SFLD" id="SFLDS00003">
    <property type="entry name" value="Haloacid_Dehalogenase"/>
    <property type="match status" value="1"/>
</dbReference>
<reference evidence="16" key="1">
    <citation type="submission" date="2021-01" db="EMBL/GenBank/DDBJ databases">
        <authorList>
            <person name="Zahm M."/>
            <person name="Roques C."/>
            <person name="Cabau C."/>
            <person name="Klopp C."/>
            <person name="Donnadieu C."/>
            <person name="Jouanno E."/>
            <person name="Lampietro C."/>
            <person name="Louis A."/>
            <person name="Herpin A."/>
            <person name="Echchiki A."/>
            <person name="Berthelot C."/>
            <person name="Parey E."/>
            <person name="Roest-Crollius H."/>
            <person name="Braasch I."/>
            <person name="Postlethwait J."/>
            <person name="Bobe J."/>
            <person name="Montfort J."/>
            <person name="Bouchez O."/>
            <person name="Begum T."/>
            <person name="Mejri S."/>
            <person name="Adams A."/>
            <person name="Chen W.-J."/>
            <person name="Guiguen Y."/>
        </authorList>
    </citation>
    <scope>NUCLEOTIDE SEQUENCE</scope>
    <source>
        <strain evidence="16">YG-15Mar2019-1</strain>
        <tissue evidence="16">Brain</tissue>
    </source>
</reference>
<dbReference type="Proteomes" id="UP001046870">
    <property type="component" value="Chromosome 10"/>
</dbReference>
<keyword evidence="8" id="KW-0546">Nucleotide metabolism</keyword>
<feature type="domain" description="PTHB1 platform" evidence="13">
    <location>
        <begin position="851"/>
        <end position="958"/>
    </location>
</feature>
<keyword evidence="9" id="KW-0175">Coiled coil</keyword>
<evidence type="ECO:0000256" key="7">
    <source>
        <dbReference type="ARBA" id="ARBA00022842"/>
    </source>
</evidence>
<keyword evidence="5" id="KW-0547">Nucleotide-binding</keyword>
<keyword evidence="7" id="KW-0460">Magnesium</keyword>
<feature type="domain" description="PTHB1 C-terminal helix bundle" evidence="15">
    <location>
        <begin position="1066"/>
        <end position="1140"/>
    </location>
</feature>
<evidence type="ECO:0000259" key="12">
    <source>
        <dbReference type="Pfam" id="PF14728"/>
    </source>
</evidence>
<evidence type="ECO:0000256" key="9">
    <source>
        <dbReference type="SAM" id="Coils"/>
    </source>
</evidence>
<dbReference type="InterPro" id="IPR055364">
    <property type="entry name" value="PTHB1_CtH_dom"/>
</dbReference>
<comment type="catalytic activity">
    <reaction evidence="1">
        <text>a ribonucleoside 5'-phosphate + H2O = a ribonucleoside + phosphate</text>
        <dbReference type="Rhea" id="RHEA:12484"/>
        <dbReference type="ChEBI" id="CHEBI:15377"/>
        <dbReference type="ChEBI" id="CHEBI:18254"/>
        <dbReference type="ChEBI" id="CHEBI:43474"/>
        <dbReference type="ChEBI" id="CHEBI:58043"/>
        <dbReference type="EC" id="3.1.3.5"/>
    </reaction>
</comment>
<evidence type="ECO:0000256" key="10">
    <source>
        <dbReference type="SAM" id="MobiDB-lite"/>
    </source>
</evidence>
<dbReference type="SFLD" id="SFLDG01128">
    <property type="entry name" value="C1.4:_5'-Nucleotidase_Like"/>
    <property type="match status" value="1"/>
</dbReference>
<dbReference type="GO" id="GO:0000166">
    <property type="term" value="F:nucleotide binding"/>
    <property type="evidence" value="ECO:0007669"/>
    <property type="project" value="UniProtKB-KW"/>
</dbReference>
<dbReference type="InterPro" id="IPR023214">
    <property type="entry name" value="HAD_sf"/>
</dbReference>
<dbReference type="NCBIfam" id="TIGR01544">
    <property type="entry name" value="HAD-SF-IE"/>
    <property type="match status" value="1"/>
</dbReference>
<dbReference type="Pfam" id="PF23339">
    <property type="entry name" value="PTHB1_CtH"/>
    <property type="match status" value="1"/>
</dbReference>
<protein>
    <recommendedName>
        <fullName evidence="3">5'-nucleotidase</fullName>
        <ecNumber evidence="3">3.1.3.5</ecNumber>
    </recommendedName>
</protein>
<evidence type="ECO:0000259" key="13">
    <source>
        <dbReference type="Pfam" id="PF23337"/>
    </source>
</evidence>
<dbReference type="GO" id="GO:0008253">
    <property type="term" value="F:5'-nucleotidase activity"/>
    <property type="evidence" value="ECO:0007669"/>
    <property type="project" value="UniProtKB-EC"/>
</dbReference>
<evidence type="ECO:0000256" key="5">
    <source>
        <dbReference type="ARBA" id="ARBA00022741"/>
    </source>
</evidence>
<dbReference type="InterPro" id="IPR006434">
    <property type="entry name" value="Pyrimidine_nucleotidase_eu"/>
</dbReference>
<keyword evidence="6" id="KW-0378">Hydrolase</keyword>
<gene>
    <name evidence="16" type="ORF">MATL_G00133640</name>
</gene>
<dbReference type="Pfam" id="PF14728">
    <property type="entry name" value="PTHB1_GAE"/>
    <property type="match status" value="1"/>
</dbReference>
<dbReference type="Pfam" id="PF23337">
    <property type="entry name" value="PTHB1_pf"/>
    <property type="match status" value="1"/>
</dbReference>
<dbReference type="PANTHER" id="PTHR20991:SF0">
    <property type="entry name" value="PROTEIN PTHB1"/>
    <property type="match status" value="1"/>
</dbReference>
<dbReference type="GO" id="GO:0060271">
    <property type="term" value="P:cilium assembly"/>
    <property type="evidence" value="ECO:0007669"/>
    <property type="project" value="TreeGrafter"/>
</dbReference>
<dbReference type="InterPro" id="IPR028073">
    <property type="entry name" value="PHTB1_N_dom"/>
</dbReference>
<evidence type="ECO:0000313" key="17">
    <source>
        <dbReference type="Proteomes" id="UP001046870"/>
    </source>
</evidence>
<evidence type="ECO:0000256" key="4">
    <source>
        <dbReference type="ARBA" id="ARBA00022723"/>
    </source>
</evidence>
<feature type="domain" description="PTHB1 GAE" evidence="12">
    <location>
        <begin position="762"/>
        <end position="848"/>
    </location>
</feature>
<dbReference type="Pfam" id="PF05822">
    <property type="entry name" value="UMPH-1"/>
    <property type="match status" value="1"/>
</dbReference>
<name>A0A9D3PW17_MEGAT</name>
<feature type="coiled-coil region" evidence="9">
    <location>
        <begin position="697"/>
        <end position="724"/>
    </location>
</feature>
<proteinExistence type="inferred from homology"/>
<feature type="compositionally biased region" description="Basic and acidic residues" evidence="10">
    <location>
        <begin position="1291"/>
        <end position="1304"/>
    </location>
</feature>
<dbReference type="Gene3D" id="1.10.150.340">
    <property type="entry name" value="Pyrimidine 5'-nucleotidase (UMPH-1), N-terminal domain"/>
    <property type="match status" value="1"/>
</dbReference>
<dbReference type="OrthoDB" id="10262646at2759"/>